<evidence type="ECO:0000313" key="3">
    <source>
        <dbReference type="EMBL" id="MBA4537926.1"/>
    </source>
</evidence>
<feature type="signal peptide" evidence="2">
    <location>
        <begin position="1"/>
        <end position="20"/>
    </location>
</feature>
<dbReference type="AlphaFoldDB" id="A0A6B3VZ44"/>
<feature type="region of interest" description="Disordered" evidence="1">
    <location>
        <begin position="159"/>
        <end position="199"/>
    </location>
</feature>
<reference evidence="4 5" key="1">
    <citation type="submission" date="2020-02" db="EMBL/GenBank/DDBJ databases">
        <title>Bacillus aquiflavi sp. nov., isolated from yellow water of strong flavor Chinese baijiu in Yibin region of China.</title>
        <authorList>
            <person name="Xie J."/>
        </authorList>
    </citation>
    <scope>NUCLEOTIDE SEQUENCE [LARGE SCALE GENOMIC DNA]</scope>
    <source>
        <strain evidence="4 5">3H-10</strain>
    </source>
</reference>
<dbReference type="NCBIfam" id="TIGR02898">
    <property type="entry name" value="spore_YhcN_YlaJ"/>
    <property type="match status" value="1"/>
</dbReference>
<name>A0A6B3VZ44_9BACI</name>
<dbReference type="GO" id="GO:0030435">
    <property type="term" value="P:sporulation resulting in formation of a cellular spore"/>
    <property type="evidence" value="ECO:0007669"/>
    <property type="project" value="InterPro"/>
</dbReference>
<keyword evidence="4" id="KW-0449">Lipoprotein</keyword>
<reference evidence="3 6" key="2">
    <citation type="submission" date="2020-07" db="EMBL/GenBank/DDBJ databases">
        <authorList>
            <person name="Feng H."/>
        </authorList>
    </citation>
    <scope>NUCLEOTIDE SEQUENCE [LARGE SCALE GENOMIC DNA]</scope>
    <source>
        <strain evidence="6">s-12</strain>
        <strain evidence="3">S-12</strain>
    </source>
</reference>
<dbReference type="Proteomes" id="UP000570010">
    <property type="component" value="Unassembled WGS sequence"/>
</dbReference>
<comment type="caution">
    <text evidence="4">The sequence shown here is derived from an EMBL/GenBank/DDBJ whole genome shotgun (WGS) entry which is preliminary data.</text>
</comment>
<organism evidence="4 5">
    <name type="scientific">Bacillus aquiflavi</name>
    <dbReference type="NCBI Taxonomy" id="2672567"/>
    <lineage>
        <taxon>Bacteria</taxon>
        <taxon>Bacillati</taxon>
        <taxon>Bacillota</taxon>
        <taxon>Bacilli</taxon>
        <taxon>Bacillales</taxon>
        <taxon>Bacillaceae</taxon>
        <taxon>Bacillus</taxon>
    </lineage>
</organism>
<evidence type="ECO:0000256" key="1">
    <source>
        <dbReference type="SAM" id="MobiDB-lite"/>
    </source>
</evidence>
<evidence type="ECO:0000313" key="5">
    <source>
        <dbReference type="Proteomes" id="UP000472971"/>
    </source>
</evidence>
<protein>
    <submittedName>
        <fullName evidence="4">YhcN/YlaJ family sporulation lipoprotein</fullName>
    </submittedName>
</protein>
<dbReference type="InterPro" id="IPR019076">
    <property type="entry name" value="Spore_lipoprot_YhcN/YlaJ-like"/>
</dbReference>
<dbReference type="EMBL" id="JACEIO010000030">
    <property type="protein sequence ID" value="MBA4537926.1"/>
    <property type="molecule type" value="Genomic_DNA"/>
</dbReference>
<proteinExistence type="predicted"/>
<keyword evidence="2" id="KW-0732">Signal</keyword>
<dbReference type="EMBL" id="JAAIWN010000028">
    <property type="protein sequence ID" value="NEY82182.1"/>
    <property type="molecule type" value="Genomic_DNA"/>
</dbReference>
<evidence type="ECO:0000313" key="4">
    <source>
        <dbReference type="EMBL" id="NEY82182.1"/>
    </source>
</evidence>
<sequence length="199" mass="22115">MKNFLLILLSVIMLASCGFQQNTTEKKQTSQNNNLTRVKNSTIEHVDRKTGQDISKHLVQLASSIPNVNDATAVVLGKYAIVGIDVNENIERSEVGSIKYSVAESLKNDPYGARAIIIADPDMNARLNEIAEDINDGKPIQGILNELADITGRLIPEVPADVIEPKPKNAPEEPKKKLNRQEQQQLEKEQQDQSNNYKD</sequence>
<dbReference type="PROSITE" id="PS51257">
    <property type="entry name" value="PROKAR_LIPOPROTEIN"/>
    <property type="match status" value="1"/>
</dbReference>
<keyword evidence="5" id="KW-1185">Reference proteome</keyword>
<evidence type="ECO:0000313" key="6">
    <source>
        <dbReference type="Proteomes" id="UP000570010"/>
    </source>
</evidence>
<feature type="compositionally biased region" description="Basic and acidic residues" evidence="1">
    <location>
        <begin position="163"/>
        <end position="199"/>
    </location>
</feature>
<evidence type="ECO:0000256" key="2">
    <source>
        <dbReference type="SAM" id="SignalP"/>
    </source>
</evidence>
<dbReference type="RefSeq" id="WP_163242568.1">
    <property type="nucleotide sequence ID" value="NZ_CP082780.1"/>
</dbReference>
<accession>A0A6B3VZ44</accession>
<dbReference type="InterPro" id="IPR014247">
    <property type="entry name" value="Spore_lipoprot_YhcN/YlaJ"/>
</dbReference>
<dbReference type="Proteomes" id="UP000472971">
    <property type="component" value="Unassembled WGS sequence"/>
</dbReference>
<feature type="chain" id="PRO_5038247447" evidence="2">
    <location>
        <begin position="21"/>
        <end position="199"/>
    </location>
</feature>
<dbReference type="Pfam" id="PF09580">
    <property type="entry name" value="Spore_YhcN_YlaJ"/>
    <property type="match status" value="1"/>
</dbReference>
<gene>
    <name evidence="4" type="ORF">G4D64_11875</name>
    <name evidence="3" type="ORF">H1Z61_12485</name>
</gene>